<protein>
    <recommendedName>
        <fullName evidence="5">Carboxypeptidase regulatory-like domain-containing protein</fullName>
    </recommendedName>
</protein>
<dbReference type="STRING" id="392015.SAMN05421543_106229"/>
<evidence type="ECO:0000313" key="4">
    <source>
        <dbReference type="Proteomes" id="UP000183508"/>
    </source>
</evidence>
<dbReference type="EMBL" id="FPBV01000006">
    <property type="protein sequence ID" value="SFU72490.1"/>
    <property type="molecule type" value="Genomic_DNA"/>
</dbReference>
<feature type="signal peptide" evidence="2">
    <location>
        <begin position="1"/>
        <end position="32"/>
    </location>
</feature>
<keyword evidence="4" id="KW-1185">Reference proteome</keyword>
<feature type="compositionally biased region" description="Polar residues" evidence="1">
    <location>
        <begin position="366"/>
        <end position="378"/>
    </location>
</feature>
<dbReference type="RefSeq" id="WP_074951206.1">
    <property type="nucleotide sequence ID" value="NZ_FPBV01000006.1"/>
</dbReference>
<evidence type="ECO:0000256" key="1">
    <source>
        <dbReference type="SAM" id="MobiDB-lite"/>
    </source>
</evidence>
<proteinExistence type="predicted"/>
<accession>A0A1I7IHT9</accession>
<dbReference type="AlphaFoldDB" id="A0A1I7IHT9"/>
<name>A0A1I7IHT9_9BACL</name>
<sequence>MTSRRQCKSSIRRVAAAVTAALAMLPSGTGLAQPLPAPPAWSSSSQVPLATEAAMAPLHSLPPISSASVQTADASATPGWTVRPAVQKAAATVHDGPVLVAGSAWRTVPYLVYGGTTYFGIWYLQQLLRAYGIDSGWNGTRLTLAGFPKPVAATVTVSGSPAPGVGALWVQGQAYVDVSAIARQAGGTVSVSGQAVSITLPRAAAPSPVSSGVARPVARTATVHPAVSRAVAVSGFQANGEVYVGSQLWRRVPVVYSGGTSFFGVWYFQQFLQAYGIHSTWDGKQLAIDDLPRVIPQASITVDGADPLSGAAVAWQGHWYVPASALTAAGVPVEVQVDDSAAGPGEGAAGGADPGAQDGTAGGPGTSANPSGVASGQTGPLVTLRGRLVFDGASYSVQQISLRDVQTHAHYYTDVQADGSFSIPVPPGQYEVFAAIGQGEAVYLLQPFTVPAGSPGQQALDVHLPALPQGSRLAVAHADVIAWDKGVSAMDLQSVADLFEHVYPEVASATGLAEQSRIQVTLYSSADAYKQHFLQEGYSAGEAASLAENSVAAEEGLNQISVLLPALHQTDGLNVMVHELTHALVATVSSAIPSWANEGLAWEMGVDAELDGSQDPVLTSAIPWSNWMDTLTHQRAGDLRPLGQADPLDTAYNVELQDYWAMHQLITRFGLPAVMRYVRAIDHDPDAFSHTFGMSFDAFANQVQASLAQQAAQSDAGFTMRLAVLAGGPDTVYITSPAGRAFQVSGLAPGHTYDITCRADGTVQAAAGLRVAAASGVGGPDGVWFVQLKTSGSLPWQGIALDDQFGIPYVVQAVLYDSAGQPAHAYPATAVSGGLQVVGLTPLH</sequence>
<feature type="compositionally biased region" description="Gly residues" evidence="1">
    <location>
        <begin position="344"/>
        <end position="353"/>
    </location>
</feature>
<dbReference type="OrthoDB" id="2369007at2"/>
<evidence type="ECO:0000313" key="3">
    <source>
        <dbReference type="EMBL" id="SFU72490.1"/>
    </source>
</evidence>
<gene>
    <name evidence="3" type="ORF">SAMN05421543_106229</name>
</gene>
<evidence type="ECO:0008006" key="5">
    <source>
        <dbReference type="Google" id="ProtNLM"/>
    </source>
</evidence>
<feature type="region of interest" description="Disordered" evidence="1">
    <location>
        <begin position="338"/>
        <end position="378"/>
    </location>
</feature>
<reference evidence="4" key="1">
    <citation type="submission" date="2016-10" db="EMBL/GenBank/DDBJ databases">
        <authorList>
            <person name="Varghese N."/>
        </authorList>
    </citation>
    <scope>NUCLEOTIDE SEQUENCE [LARGE SCALE GENOMIC DNA]</scope>
    <source>
        <strain evidence="4">DSM 17980</strain>
    </source>
</reference>
<keyword evidence="2" id="KW-0732">Signal</keyword>
<dbReference type="Proteomes" id="UP000183508">
    <property type="component" value="Unassembled WGS sequence"/>
</dbReference>
<organism evidence="3 4">
    <name type="scientific">Alicyclobacillus macrosporangiidus</name>
    <dbReference type="NCBI Taxonomy" id="392015"/>
    <lineage>
        <taxon>Bacteria</taxon>
        <taxon>Bacillati</taxon>
        <taxon>Bacillota</taxon>
        <taxon>Bacilli</taxon>
        <taxon>Bacillales</taxon>
        <taxon>Alicyclobacillaceae</taxon>
        <taxon>Alicyclobacillus</taxon>
    </lineage>
</organism>
<evidence type="ECO:0000256" key="2">
    <source>
        <dbReference type="SAM" id="SignalP"/>
    </source>
</evidence>
<feature type="chain" id="PRO_5010213445" description="Carboxypeptidase regulatory-like domain-containing protein" evidence="2">
    <location>
        <begin position="33"/>
        <end position="844"/>
    </location>
</feature>